<dbReference type="GeneID" id="45617001"/>
<organism evidence="19">
    <name type="scientific">Moorella thermoacetica Y72</name>
    <dbReference type="NCBI Taxonomy" id="1325331"/>
    <lineage>
        <taxon>Bacteria</taxon>
        <taxon>Bacillati</taxon>
        <taxon>Bacillota</taxon>
        <taxon>Clostridia</taxon>
        <taxon>Neomoorellales</taxon>
        <taxon>Neomoorellaceae</taxon>
        <taxon>Neomoorella</taxon>
    </lineage>
</organism>
<dbReference type="PANTHER" id="PTHR46417">
    <property type="entry name" value="TRNA (GUANINE-N(1)-)-METHYLTRANSFERASE"/>
    <property type="match status" value="1"/>
</dbReference>
<feature type="binding site" evidence="15 16">
    <location>
        <position position="114"/>
    </location>
    <ligand>
        <name>S-adenosyl-L-methionine</name>
        <dbReference type="ChEBI" id="CHEBI:59789"/>
    </ligand>
</feature>
<comment type="catalytic activity">
    <reaction evidence="14 15 17">
        <text>guanosine(37) in tRNA + S-adenosyl-L-methionine = N(1)-methylguanosine(37) in tRNA + S-adenosyl-L-homocysteine + H(+)</text>
        <dbReference type="Rhea" id="RHEA:36899"/>
        <dbReference type="Rhea" id="RHEA-COMP:10145"/>
        <dbReference type="Rhea" id="RHEA-COMP:10147"/>
        <dbReference type="ChEBI" id="CHEBI:15378"/>
        <dbReference type="ChEBI" id="CHEBI:57856"/>
        <dbReference type="ChEBI" id="CHEBI:59789"/>
        <dbReference type="ChEBI" id="CHEBI:73542"/>
        <dbReference type="ChEBI" id="CHEBI:74269"/>
        <dbReference type="EC" id="2.1.1.228"/>
    </reaction>
</comment>
<evidence type="ECO:0000256" key="4">
    <source>
        <dbReference type="ARBA" id="ARBA00011738"/>
    </source>
</evidence>
<dbReference type="EMBL" id="DF238840">
    <property type="protein sequence ID" value="GAF26707.1"/>
    <property type="molecule type" value="Genomic_DNA"/>
</dbReference>
<evidence type="ECO:0000256" key="9">
    <source>
        <dbReference type="ARBA" id="ARBA00022679"/>
    </source>
</evidence>
<dbReference type="RefSeq" id="WP_011392485.1">
    <property type="nucleotide sequence ID" value="NZ_DF238840.1"/>
</dbReference>
<keyword evidence="9 15" id="KW-0808">Transferase</keyword>
<dbReference type="CDD" id="cd18080">
    <property type="entry name" value="TrmD-like"/>
    <property type="match status" value="1"/>
</dbReference>
<evidence type="ECO:0000256" key="12">
    <source>
        <dbReference type="ARBA" id="ARBA00029736"/>
    </source>
</evidence>
<evidence type="ECO:0000256" key="8">
    <source>
        <dbReference type="ARBA" id="ARBA00022603"/>
    </source>
</evidence>
<dbReference type="Gene3D" id="3.40.1280.10">
    <property type="match status" value="1"/>
</dbReference>
<dbReference type="InterPro" id="IPR016009">
    <property type="entry name" value="tRNA_MeTrfase_TRMD/TRM10"/>
</dbReference>
<accession>A0A0S6UG12</accession>
<dbReference type="SUPFAM" id="SSF75217">
    <property type="entry name" value="alpha/beta knot"/>
    <property type="match status" value="1"/>
</dbReference>
<evidence type="ECO:0000256" key="5">
    <source>
        <dbReference type="ARBA" id="ARBA00012807"/>
    </source>
</evidence>
<comment type="similarity">
    <text evidence="3 15 17">Belongs to the RNA methyltransferase TrmD family.</text>
</comment>
<keyword evidence="7 15" id="KW-0963">Cytoplasm</keyword>
<dbReference type="PANTHER" id="PTHR46417:SF1">
    <property type="entry name" value="TRNA (GUANINE-N(1)-)-METHYLTRANSFERASE"/>
    <property type="match status" value="1"/>
</dbReference>
<dbReference type="AlphaFoldDB" id="A0A0S6UG12"/>
<dbReference type="GO" id="GO:0052906">
    <property type="term" value="F:tRNA (guanine(37)-N1)-methyltransferase activity"/>
    <property type="evidence" value="ECO:0007669"/>
    <property type="project" value="UniProtKB-UniRule"/>
</dbReference>
<dbReference type="InterPro" id="IPR002649">
    <property type="entry name" value="tRNA_m1G_MeTrfase_TrmD"/>
</dbReference>
<dbReference type="SMR" id="A0A0S6UG12"/>
<feature type="binding site" evidence="15 16">
    <location>
        <begin position="134"/>
        <end position="139"/>
    </location>
    <ligand>
        <name>S-adenosyl-L-methionine</name>
        <dbReference type="ChEBI" id="CHEBI:59789"/>
    </ligand>
</feature>
<proteinExistence type="inferred from homology"/>
<evidence type="ECO:0000256" key="11">
    <source>
        <dbReference type="ARBA" id="ARBA00022694"/>
    </source>
</evidence>
<dbReference type="GO" id="GO:0005829">
    <property type="term" value="C:cytosol"/>
    <property type="evidence" value="ECO:0007669"/>
    <property type="project" value="TreeGrafter"/>
</dbReference>
<dbReference type="NCBIfam" id="NF000648">
    <property type="entry name" value="PRK00026.1"/>
    <property type="match status" value="1"/>
</dbReference>
<dbReference type="FunFam" id="3.40.1280.10:FF:000001">
    <property type="entry name" value="tRNA (guanine-N(1)-)-methyltransferase"/>
    <property type="match status" value="1"/>
</dbReference>
<evidence type="ECO:0000256" key="2">
    <source>
        <dbReference type="ARBA" id="ARBA00004496"/>
    </source>
</evidence>
<evidence type="ECO:0000256" key="17">
    <source>
        <dbReference type="RuleBase" id="RU003464"/>
    </source>
</evidence>
<evidence type="ECO:0000256" key="1">
    <source>
        <dbReference type="ARBA" id="ARBA00002634"/>
    </source>
</evidence>
<dbReference type="InterPro" id="IPR029026">
    <property type="entry name" value="tRNA_m1G_MTases_N"/>
</dbReference>
<dbReference type="Gene3D" id="1.10.1270.20">
    <property type="entry name" value="tRNA(m1g37)methyltransferase, domain 2"/>
    <property type="match status" value="1"/>
</dbReference>
<evidence type="ECO:0000256" key="13">
    <source>
        <dbReference type="ARBA" id="ARBA00033392"/>
    </source>
</evidence>
<dbReference type="InterPro" id="IPR029028">
    <property type="entry name" value="Alpha/beta_knot_MTases"/>
</dbReference>
<evidence type="ECO:0000313" key="19">
    <source>
        <dbReference type="EMBL" id="GAF26707.1"/>
    </source>
</evidence>
<keyword evidence="11 15" id="KW-0819">tRNA processing</keyword>
<evidence type="ECO:0000259" key="18">
    <source>
        <dbReference type="Pfam" id="PF01746"/>
    </source>
</evidence>
<comment type="function">
    <text evidence="1 15 17">Specifically methylates guanosine-37 in various tRNAs.</text>
</comment>
<evidence type="ECO:0000256" key="16">
    <source>
        <dbReference type="PIRSR" id="PIRSR000386-1"/>
    </source>
</evidence>
<dbReference type="FunFam" id="1.10.1270.20:FF:000001">
    <property type="entry name" value="tRNA (guanine-N(1)-)-methyltransferase"/>
    <property type="match status" value="1"/>
</dbReference>
<evidence type="ECO:0000256" key="6">
    <source>
        <dbReference type="ARBA" id="ARBA00014679"/>
    </source>
</evidence>
<evidence type="ECO:0000256" key="10">
    <source>
        <dbReference type="ARBA" id="ARBA00022691"/>
    </source>
</evidence>
<comment type="subunit">
    <text evidence="4 15 17">Homodimer.</text>
</comment>
<dbReference type="Proteomes" id="UP000063718">
    <property type="component" value="Unassembled WGS sequence"/>
</dbReference>
<dbReference type="EC" id="2.1.1.228" evidence="5 15"/>
<evidence type="ECO:0000256" key="15">
    <source>
        <dbReference type="HAMAP-Rule" id="MF_00605"/>
    </source>
</evidence>
<feature type="domain" description="tRNA methyltransferase TRMD/TRM10-type" evidence="18">
    <location>
        <begin position="1"/>
        <end position="226"/>
    </location>
</feature>
<dbReference type="PIRSF" id="PIRSF000386">
    <property type="entry name" value="tRNA_mtase"/>
    <property type="match status" value="1"/>
</dbReference>
<comment type="subcellular location">
    <subcellularLocation>
        <location evidence="2 15 17">Cytoplasm</location>
    </subcellularLocation>
</comment>
<gene>
    <name evidence="15" type="primary">trmD</name>
    <name evidence="19" type="ORF">MTY_2047</name>
</gene>
<evidence type="ECO:0000256" key="14">
    <source>
        <dbReference type="ARBA" id="ARBA00047783"/>
    </source>
</evidence>
<dbReference type="HAMAP" id="MF_00605">
    <property type="entry name" value="TrmD"/>
    <property type="match status" value="1"/>
</dbReference>
<dbReference type="GO" id="GO:0002939">
    <property type="term" value="P:tRNA N1-guanine methylation"/>
    <property type="evidence" value="ECO:0007669"/>
    <property type="project" value="TreeGrafter"/>
</dbReference>
<sequence>MRVDVLTIFPEMFTGFLNTSIIKRAREQGRLEVNLVNIRAYARNKHRNVDDYPFGGGPGMVMQAEPLFLAVEDLLPGGEAARPPVILMSPQGEAFNQGMAEELAREEHLILICGHYEGVDERVRLALVTREISIGDYVLTGGELPAMVIIDAVTRLLPGVLGAPEGAREDSFAMGLLEYPQYTRPRSFRGLEVPEVLLSGNHEQIRRWRRQQALERTWRRRPDLLARVNLSPEDRRFLEEISRREGERTP</sequence>
<dbReference type="InterPro" id="IPR023148">
    <property type="entry name" value="tRNA_m1G_MeTrfase_C_sf"/>
</dbReference>
<dbReference type="NCBIfam" id="TIGR00088">
    <property type="entry name" value="trmD"/>
    <property type="match status" value="1"/>
</dbReference>
<evidence type="ECO:0000256" key="3">
    <source>
        <dbReference type="ARBA" id="ARBA00007630"/>
    </source>
</evidence>
<reference evidence="19" key="1">
    <citation type="journal article" date="2014" name="Gene">
        <title>Genome-guided analysis of transformation efficiency and carbon dioxide assimilation by Moorella thermoacetica Y72.</title>
        <authorList>
            <person name="Tsukahara K."/>
            <person name="Kita A."/>
            <person name="Nakashimada Y."/>
            <person name="Hoshino T."/>
            <person name="Murakami K."/>
        </authorList>
    </citation>
    <scope>NUCLEOTIDE SEQUENCE [LARGE SCALE GENOMIC DNA]</scope>
    <source>
        <strain evidence="19">Y72</strain>
    </source>
</reference>
<evidence type="ECO:0000256" key="7">
    <source>
        <dbReference type="ARBA" id="ARBA00022490"/>
    </source>
</evidence>
<keyword evidence="8 15" id="KW-0489">Methyltransferase</keyword>
<keyword evidence="10 15" id="KW-0949">S-adenosyl-L-methionine</keyword>
<protein>
    <recommendedName>
        <fullName evidence="6 15">tRNA (guanine-N(1)-)-methyltransferase</fullName>
        <ecNumber evidence="5 15">2.1.1.228</ecNumber>
    </recommendedName>
    <alternativeName>
        <fullName evidence="12 15">M1G-methyltransferase</fullName>
    </alternativeName>
    <alternativeName>
        <fullName evidence="13 15">tRNA [GM37] methyltransferase</fullName>
    </alternativeName>
</protein>
<name>A0A0S6UG12_NEOTH</name>
<dbReference type="Pfam" id="PF01746">
    <property type="entry name" value="tRNA_m1G_MT"/>
    <property type="match status" value="1"/>
</dbReference>